<dbReference type="EMBL" id="KZ821617">
    <property type="protein sequence ID" value="PYH72284.1"/>
    <property type="molecule type" value="Genomic_DNA"/>
</dbReference>
<name>A0A319BJ77_ASPVC</name>
<organism evidence="1 2">
    <name type="scientific">Aspergillus vadensis (strain CBS 113365 / IMI 142717 / IBT 24658)</name>
    <dbReference type="NCBI Taxonomy" id="1448311"/>
    <lineage>
        <taxon>Eukaryota</taxon>
        <taxon>Fungi</taxon>
        <taxon>Dikarya</taxon>
        <taxon>Ascomycota</taxon>
        <taxon>Pezizomycotina</taxon>
        <taxon>Eurotiomycetes</taxon>
        <taxon>Eurotiomycetidae</taxon>
        <taxon>Eurotiales</taxon>
        <taxon>Aspergillaceae</taxon>
        <taxon>Aspergillus</taxon>
        <taxon>Aspergillus subgen. Circumdati</taxon>
    </lineage>
</organism>
<dbReference type="GeneID" id="37210711"/>
<dbReference type="Proteomes" id="UP000248405">
    <property type="component" value="Unassembled WGS sequence"/>
</dbReference>
<sequence>MGTHGGCARGPVIISPMFTSGFGYGLGVWETKTRLSWNAGHNLLQNGKVYSPECKIRN</sequence>
<dbReference type="AlphaFoldDB" id="A0A319BJ77"/>
<reference evidence="1" key="1">
    <citation type="submission" date="2016-12" db="EMBL/GenBank/DDBJ databases">
        <title>The genomes of Aspergillus section Nigri reveals drivers in fungal speciation.</title>
        <authorList>
            <consortium name="DOE Joint Genome Institute"/>
            <person name="Vesth T.C."/>
            <person name="Nybo J."/>
            <person name="Theobald S."/>
            <person name="Brandl J."/>
            <person name="Frisvad J.C."/>
            <person name="Nielsen K.F."/>
            <person name="Lyhne E.K."/>
            <person name="Kogle M.E."/>
            <person name="Kuo A."/>
            <person name="Riley R."/>
            <person name="Clum A."/>
            <person name="Nolan M."/>
            <person name="Lipzen A."/>
            <person name="Salamov A."/>
            <person name="Henrissat B."/>
            <person name="Wiebenga A."/>
            <person name="De Vries R.P."/>
            <person name="Grigoriev I.V."/>
            <person name="Mortensen U.H."/>
            <person name="Andersen M.R."/>
            <person name="Baker S.E."/>
        </authorList>
    </citation>
    <scope>NUCLEOTIDE SEQUENCE [LARGE SCALE GENOMIC DNA]</scope>
    <source>
        <strain evidence="1">CBS 113365</strain>
    </source>
</reference>
<keyword evidence="2" id="KW-1185">Reference proteome</keyword>
<gene>
    <name evidence="1" type="ORF">BO88DRAFT_402519</name>
</gene>
<evidence type="ECO:0000313" key="2">
    <source>
        <dbReference type="Proteomes" id="UP000248405"/>
    </source>
</evidence>
<dbReference type="RefSeq" id="XP_025566078.1">
    <property type="nucleotide sequence ID" value="XM_025706119.1"/>
</dbReference>
<accession>A0A319BJ77</accession>
<proteinExistence type="predicted"/>
<protein>
    <submittedName>
        <fullName evidence="1">Uncharacterized protein</fullName>
    </submittedName>
</protein>
<evidence type="ECO:0000313" key="1">
    <source>
        <dbReference type="EMBL" id="PYH72284.1"/>
    </source>
</evidence>